<evidence type="ECO:0000313" key="2">
    <source>
        <dbReference type="EMBL" id="AKJ72816.1"/>
    </source>
</evidence>
<dbReference type="Proteomes" id="UP000204314">
    <property type="component" value="Segment"/>
</dbReference>
<feature type="domain" description="Nuclease associated modular" evidence="1">
    <location>
        <begin position="167"/>
        <end position="183"/>
    </location>
</feature>
<accession>A0A159B761</accession>
<name>A0A159B761_9CAUD</name>
<dbReference type="SUPFAM" id="SSF64496">
    <property type="entry name" value="DNA-binding domain of intron-encoded endonucleases"/>
    <property type="match status" value="1"/>
</dbReference>
<dbReference type="GeneID" id="29079015"/>
<dbReference type="GO" id="GO:0003677">
    <property type="term" value="F:DNA binding"/>
    <property type="evidence" value="ECO:0007669"/>
    <property type="project" value="InterPro"/>
</dbReference>
<dbReference type="Pfam" id="PF07460">
    <property type="entry name" value="NUMOD3"/>
    <property type="match status" value="1"/>
</dbReference>
<evidence type="ECO:0000259" key="1">
    <source>
        <dbReference type="SMART" id="SM00496"/>
    </source>
</evidence>
<proteinExistence type="predicted"/>
<keyword evidence="3" id="KW-1185">Reference proteome</keyword>
<dbReference type="RefSeq" id="YP_009284147.1">
    <property type="nucleotide sequence ID" value="NC_031047.1"/>
</dbReference>
<feature type="domain" description="Nuclease associated modular" evidence="1">
    <location>
        <begin position="143"/>
        <end position="159"/>
    </location>
</feature>
<gene>
    <name evidence="2" type="ORF">HY03_0161</name>
</gene>
<protein>
    <recommendedName>
        <fullName evidence="1">Nuclease associated modular domain-containing protein</fullName>
    </recommendedName>
</protein>
<organism evidence="2 3">
    <name type="scientific">Escherichia phage HY03</name>
    <dbReference type="NCBI Taxonomy" id="1654926"/>
    <lineage>
        <taxon>Viruses</taxon>
        <taxon>Duplodnaviria</taxon>
        <taxon>Heunggongvirae</taxon>
        <taxon>Uroviricota</taxon>
        <taxon>Caudoviricetes</taxon>
        <taxon>Pantevenvirales</taxon>
        <taxon>Straboviridae</taxon>
        <taxon>Tevenvirinae</taxon>
        <taxon>Tequatrovirus</taxon>
        <taxon>Tequatrovirus hy03</taxon>
    </lineage>
</organism>
<dbReference type="OrthoDB" id="14085at10239"/>
<dbReference type="KEGG" id="vg:29079015"/>
<sequence>MNFVYKIVFNDRIKNGTPPYYYIGSKTNASYVDGKIIDARGREYYGSSRYPGYHDFINNVTVEILEQYDDIKHAKLLERENFYQKQVNVKTNPDYFNLDYACGHNSYANADFASYKHHITGKCIRLERNHPLVKSGVYVGVTKGVKSSDEHRKHISEGITGENNGFYGKKHTKETINEISEKAKKRLKHSHPRQKGVIINGIEYRGVRPAARALGINPNTIINKIKANTKGWAYAVDARG</sequence>
<reference evidence="2 3" key="1">
    <citation type="submission" date="2015-04" db="EMBL/GenBank/DDBJ databases">
        <title>Complete Genome Sequence of E. coli O157:H7 Bacteriophage HY03.</title>
        <authorList>
            <person name="Lee J.-H."/>
            <person name="Park E.-A."/>
            <person name="Lee D.-H."/>
        </authorList>
    </citation>
    <scope>NUCLEOTIDE SEQUENCE [LARGE SCALE GENOMIC DNA]</scope>
</reference>
<dbReference type="EMBL" id="KR269718">
    <property type="protein sequence ID" value="AKJ72816.1"/>
    <property type="molecule type" value="Genomic_DNA"/>
</dbReference>
<evidence type="ECO:0000313" key="3">
    <source>
        <dbReference type="Proteomes" id="UP000204314"/>
    </source>
</evidence>
<dbReference type="SMART" id="SM00496">
    <property type="entry name" value="IENR2"/>
    <property type="match status" value="2"/>
</dbReference>
<dbReference type="InterPro" id="IPR003611">
    <property type="entry name" value="NUMOD3"/>
</dbReference>